<keyword evidence="2" id="KW-1185">Reference proteome</keyword>
<accession>A0ABV4XFI0</accession>
<dbReference type="EMBL" id="JBHFNQ010000214">
    <property type="protein sequence ID" value="MFB2880991.1"/>
    <property type="molecule type" value="Genomic_DNA"/>
</dbReference>
<proteinExistence type="predicted"/>
<gene>
    <name evidence="1" type="ORF">ACE1CC_29425</name>
</gene>
<protein>
    <submittedName>
        <fullName evidence="1">Uncharacterized protein</fullName>
    </submittedName>
</protein>
<sequence length="195" mass="22022">MKKRLLFGLIVSLIILKGIVYLPVLAQLPANSRLNQAQIQQLRSLGIKIVVPTYVPAGFRVASVRVEAPCRPRSQCAQYAIIYRNSSNACFAIEGTYGGIGGIPERENQITVDTQLFGQTILYYGHYQDPEMRQNFPEADMYMDWAGNGPFYRFIGAGFVRQSYYGERNSQPIKECRNDISTREAVKVIRSLSML</sequence>
<reference evidence="1 2" key="1">
    <citation type="submission" date="2024-09" db="EMBL/GenBank/DDBJ databases">
        <title>Floridaenema gen nov. (Aerosakkonemataceae, Aerosakkonematales ord. nov., Cyanobacteria) from benthic tropical and subtropical fresh waters, with the description of four new species.</title>
        <authorList>
            <person name="Moretto J.A."/>
            <person name="Berthold D.E."/>
            <person name="Lefler F.W."/>
            <person name="Huang I.-S."/>
            <person name="Laughinghouse H. IV."/>
        </authorList>
    </citation>
    <scope>NUCLEOTIDE SEQUENCE [LARGE SCALE GENOMIC DNA]</scope>
    <source>
        <strain evidence="1 2">BLCC-F46</strain>
    </source>
</reference>
<name>A0ABV4XFI0_9CYAN</name>
<dbReference type="Proteomes" id="UP001576774">
    <property type="component" value="Unassembled WGS sequence"/>
</dbReference>
<evidence type="ECO:0000313" key="1">
    <source>
        <dbReference type="EMBL" id="MFB2880991.1"/>
    </source>
</evidence>
<organism evidence="1 2">
    <name type="scientific">Floridaenema aerugineum BLCC-F46</name>
    <dbReference type="NCBI Taxonomy" id="3153654"/>
    <lineage>
        <taxon>Bacteria</taxon>
        <taxon>Bacillati</taxon>
        <taxon>Cyanobacteriota</taxon>
        <taxon>Cyanophyceae</taxon>
        <taxon>Oscillatoriophycideae</taxon>
        <taxon>Aerosakkonematales</taxon>
        <taxon>Aerosakkonemataceae</taxon>
        <taxon>Floridanema</taxon>
        <taxon>Floridanema aerugineum</taxon>
    </lineage>
</organism>
<dbReference type="RefSeq" id="WP_413273985.1">
    <property type="nucleotide sequence ID" value="NZ_JBHFNQ010000214.1"/>
</dbReference>
<evidence type="ECO:0000313" key="2">
    <source>
        <dbReference type="Proteomes" id="UP001576774"/>
    </source>
</evidence>
<comment type="caution">
    <text evidence="1">The sequence shown here is derived from an EMBL/GenBank/DDBJ whole genome shotgun (WGS) entry which is preliminary data.</text>
</comment>